<accession>A0ABP1QDX0</accession>
<name>A0ABP1QDX0_9HEXA</name>
<protein>
    <submittedName>
        <fullName evidence="1">Uncharacterized protein</fullName>
    </submittedName>
</protein>
<sequence>MNTLYLLEANSSIFIAVQFTAYPYITCHTHQKEYTTTTTPIPPLFAVEEYHENQPQLVLTRKQKLWGCILYKSSSVFSSVIKATFMSSQQSYRYVTCDRNRNSK</sequence>
<reference evidence="1 2" key="1">
    <citation type="submission" date="2024-08" db="EMBL/GenBank/DDBJ databases">
        <authorList>
            <person name="Cucini C."/>
            <person name="Frati F."/>
        </authorList>
    </citation>
    <scope>NUCLEOTIDE SEQUENCE [LARGE SCALE GENOMIC DNA]</scope>
</reference>
<dbReference type="EMBL" id="CAXLJM020000031">
    <property type="protein sequence ID" value="CAL8099299.1"/>
    <property type="molecule type" value="Genomic_DNA"/>
</dbReference>
<keyword evidence="2" id="KW-1185">Reference proteome</keyword>
<organism evidence="1 2">
    <name type="scientific">Orchesella dallaii</name>
    <dbReference type="NCBI Taxonomy" id="48710"/>
    <lineage>
        <taxon>Eukaryota</taxon>
        <taxon>Metazoa</taxon>
        <taxon>Ecdysozoa</taxon>
        <taxon>Arthropoda</taxon>
        <taxon>Hexapoda</taxon>
        <taxon>Collembola</taxon>
        <taxon>Entomobryomorpha</taxon>
        <taxon>Entomobryoidea</taxon>
        <taxon>Orchesellidae</taxon>
        <taxon>Orchesellinae</taxon>
        <taxon>Orchesella</taxon>
    </lineage>
</organism>
<evidence type="ECO:0000313" key="1">
    <source>
        <dbReference type="EMBL" id="CAL8099299.1"/>
    </source>
</evidence>
<dbReference type="Proteomes" id="UP001642540">
    <property type="component" value="Unassembled WGS sequence"/>
</dbReference>
<gene>
    <name evidence="1" type="ORF">ODALV1_LOCUS10201</name>
</gene>
<proteinExistence type="predicted"/>
<evidence type="ECO:0000313" key="2">
    <source>
        <dbReference type="Proteomes" id="UP001642540"/>
    </source>
</evidence>
<comment type="caution">
    <text evidence="1">The sequence shown here is derived from an EMBL/GenBank/DDBJ whole genome shotgun (WGS) entry which is preliminary data.</text>
</comment>